<gene>
    <name evidence="3" type="ORF">EV187_0751</name>
</gene>
<evidence type="ECO:0000313" key="3">
    <source>
        <dbReference type="EMBL" id="RZS68322.1"/>
    </source>
</evidence>
<dbReference type="SUPFAM" id="SSF55729">
    <property type="entry name" value="Acyl-CoA N-acyltransferases (Nat)"/>
    <property type="match status" value="1"/>
</dbReference>
<dbReference type="RefSeq" id="WP_130351653.1">
    <property type="nucleotide sequence ID" value="NZ_SGWY01000001.1"/>
</dbReference>
<feature type="domain" description="N-acetyltransferase" evidence="2">
    <location>
        <begin position="58"/>
        <end position="144"/>
    </location>
</feature>
<evidence type="ECO:0000256" key="1">
    <source>
        <dbReference type="SAM" id="MobiDB-lite"/>
    </source>
</evidence>
<dbReference type="AlphaFoldDB" id="A0A4Q7MNG6"/>
<evidence type="ECO:0000259" key="2">
    <source>
        <dbReference type="PROSITE" id="PS51729"/>
    </source>
</evidence>
<dbReference type="GO" id="GO:0016740">
    <property type="term" value="F:transferase activity"/>
    <property type="evidence" value="ECO:0007669"/>
    <property type="project" value="UniProtKB-KW"/>
</dbReference>
<feature type="region of interest" description="Disordered" evidence="1">
    <location>
        <begin position="1"/>
        <end position="21"/>
    </location>
</feature>
<dbReference type="InterPro" id="IPR031165">
    <property type="entry name" value="GNAT_YJDJ"/>
</dbReference>
<keyword evidence="4" id="KW-1185">Reference proteome</keyword>
<proteinExistence type="predicted"/>
<dbReference type="Gene3D" id="3.40.630.30">
    <property type="match status" value="1"/>
</dbReference>
<dbReference type="OrthoDB" id="3813843at2"/>
<dbReference type="PANTHER" id="PTHR31435:SF10">
    <property type="entry name" value="BSR4717 PROTEIN"/>
    <property type="match status" value="1"/>
</dbReference>
<dbReference type="CDD" id="cd04301">
    <property type="entry name" value="NAT_SF"/>
    <property type="match status" value="1"/>
</dbReference>
<comment type="caution">
    <text evidence="3">The sequence shown here is derived from an EMBL/GenBank/DDBJ whole genome shotgun (WGS) entry which is preliminary data.</text>
</comment>
<dbReference type="InterPro" id="IPR045057">
    <property type="entry name" value="Gcn5-rel_NAT"/>
</dbReference>
<dbReference type="EMBL" id="SGWY01000001">
    <property type="protein sequence ID" value="RZS68322.1"/>
    <property type="molecule type" value="Genomic_DNA"/>
</dbReference>
<dbReference type="PROSITE" id="PS51729">
    <property type="entry name" value="GNAT_YJDJ"/>
    <property type="match status" value="1"/>
</dbReference>
<keyword evidence="3" id="KW-0808">Transferase</keyword>
<dbReference type="PANTHER" id="PTHR31435">
    <property type="entry name" value="PROTEIN NATD1"/>
    <property type="match status" value="1"/>
</dbReference>
<sequence>MSTGDDAAPIEYPDRAGYPDGTGFLDEGNAALVDEVTADALRAVDRPSADAESEIEVHRLDDRGVYAATIDGLEVANLRYDEEDGRVVVLTTTVVPEFRGRGIATDLIADALDDIRERGRTVTVLCPVVAAFMRGNPQYADLIDSQQPGR</sequence>
<organism evidence="3 4">
    <name type="scientific">Agromyces ramosus</name>
    <dbReference type="NCBI Taxonomy" id="33879"/>
    <lineage>
        <taxon>Bacteria</taxon>
        <taxon>Bacillati</taxon>
        <taxon>Actinomycetota</taxon>
        <taxon>Actinomycetes</taxon>
        <taxon>Micrococcales</taxon>
        <taxon>Microbacteriaceae</taxon>
        <taxon>Agromyces</taxon>
    </lineage>
</organism>
<dbReference type="InterPro" id="IPR016181">
    <property type="entry name" value="Acyl_CoA_acyltransferase"/>
</dbReference>
<dbReference type="Proteomes" id="UP000293289">
    <property type="component" value="Unassembled WGS sequence"/>
</dbReference>
<reference evidence="3 4" key="1">
    <citation type="submission" date="2019-02" db="EMBL/GenBank/DDBJ databases">
        <title>Genomic Encyclopedia of Type Strains, Phase IV (KMG-IV): sequencing the most valuable type-strain genomes for metagenomic binning, comparative biology and taxonomic classification.</title>
        <authorList>
            <person name="Goeker M."/>
        </authorList>
    </citation>
    <scope>NUCLEOTIDE SEQUENCE [LARGE SCALE GENOMIC DNA]</scope>
    <source>
        <strain evidence="3 4">DSM 43045</strain>
    </source>
</reference>
<dbReference type="Pfam" id="PF14542">
    <property type="entry name" value="Acetyltransf_CG"/>
    <property type="match status" value="1"/>
</dbReference>
<name>A0A4Q7MNG6_9MICO</name>
<accession>A0A4Q7MNG6</accession>
<evidence type="ECO:0000313" key="4">
    <source>
        <dbReference type="Proteomes" id="UP000293289"/>
    </source>
</evidence>
<protein>
    <submittedName>
        <fullName evidence="3">Putative GNAT family acetyltransferase</fullName>
    </submittedName>
</protein>